<dbReference type="SMART" id="SM00387">
    <property type="entry name" value="HATPase_c"/>
    <property type="match status" value="1"/>
</dbReference>
<comment type="catalytic activity">
    <reaction evidence="1">
        <text>ATP + protein L-histidine = ADP + protein N-phospho-L-histidine.</text>
        <dbReference type="EC" id="2.7.13.3"/>
    </reaction>
</comment>
<feature type="region of interest" description="Disordered" evidence="11">
    <location>
        <begin position="1"/>
        <end position="21"/>
    </location>
</feature>
<comment type="caution">
    <text evidence="16">The sequence shown here is derived from an EMBL/GenBank/DDBJ whole genome shotgun (WGS) entry which is preliminary data.</text>
</comment>
<evidence type="ECO:0000256" key="12">
    <source>
        <dbReference type="SAM" id="Phobius"/>
    </source>
</evidence>
<dbReference type="InterPro" id="IPR004358">
    <property type="entry name" value="Sig_transdc_His_kin-like_C"/>
</dbReference>
<dbReference type="SMART" id="SM00388">
    <property type="entry name" value="HisKA"/>
    <property type="match status" value="1"/>
</dbReference>
<evidence type="ECO:0000259" key="13">
    <source>
        <dbReference type="PROSITE" id="PS50109"/>
    </source>
</evidence>
<feature type="region of interest" description="Disordered" evidence="11">
    <location>
        <begin position="483"/>
        <end position="504"/>
    </location>
</feature>
<dbReference type="Pfam" id="PF02518">
    <property type="entry name" value="HATPase_c"/>
    <property type="match status" value="1"/>
</dbReference>
<protein>
    <recommendedName>
        <fullName evidence="3">histidine kinase</fullName>
        <ecNumber evidence="3">2.7.13.3</ecNumber>
    </recommendedName>
</protein>
<keyword evidence="8 12" id="KW-1133">Transmembrane helix</keyword>
<dbReference type="EMBL" id="BONN01000003">
    <property type="protein sequence ID" value="GIG32187.1"/>
    <property type="molecule type" value="Genomic_DNA"/>
</dbReference>
<keyword evidence="7 16" id="KW-0418">Kinase</keyword>
<dbReference type="PROSITE" id="PS50885">
    <property type="entry name" value="HAMP"/>
    <property type="match status" value="1"/>
</dbReference>
<feature type="compositionally biased region" description="Low complexity" evidence="11">
    <location>
        <begin position="1"/>
        <end position="13"/>
    </location>
</feature>
<dbReference type="PRINTS" id="PR00344">
    <property type="entry name" value="BCTRLSENSOR"/>
</dbReference>
<proteinExistence type="predicted"/>
<comment type="subcellular location">
    <subcellularLocation>
        <location evidence="2">Cell membrane</location>
    </subcellularLocation>
</comment>
<dbReference type="EC" id="2.7.13.3" evidence="3"/>
<dbReference type="PANTHER" id="PTHR45436:SF5">
    <property type="entry name" value="SENSOR HISTIDINE KINASE TRCS"/>
    <property type="match status" value="1"/>
</dbReference>
<reference evidence="15 18" key="2">
    <citation type="submission" date="2021-01" db="EMBL/GenBank/DDBJ databases">
        <title>Whole genome shotgun sequence of Cellulomonas oligotrophica NBRC 109435.</title>
        <authorList>
            <person name="Komaki H."/>
            <person name="Tamura T."/>
        </authorList>
    </citation>
    <scope>NUCLEOTIDE SEQUENCE [LARGE SCALE GENOMIC DNA]</scope>
    <source>
        <strain evidence="15 18">NBRC 109435</strain>
    </source>
</reference>
<keyword evidence="5" id="KW-0808">Transferase</keyword>
<evidence type="ECO:0000256" key="4">
    <source>
        <dbReference type="ARBA" id="ARBA00022553"/>
    </source>
</evidence>
<dbReference type="EMBL" id="JACCBK010000001">
    <property type="protein sequence ID" value="NYD87027.1"/>
    <property type="molecule type" value="Genomic_DNA"/>
</dbReference>
<dbReference type="InterPro" id="IPR005467">
    <property type="entry name" value="His_kinase_dom"/>
</dbReference>
<evidence type="ECO:0000313" key="17">
    <source>
        <dbReference type="Proteomes" id="UP000577956"/>
    </source>
</evidence>
<accession>A0A7Y9FH94</accession>
<dbReference type="CDD" id="cd00082">
    <property type="entry name" value="HisKA"/>
    <property type="match status" value="1"/>
</dbReference>
<dbReference type="SUPFAM" id="SSF55874">
    <property type="entry name" value="ATPase domain of HSP90 chaperone/DNA topoisomerase II/histidine kinase"/>
    <property type="match status" value="1"/>
</dbReference>
<dbReference type="Pfam" id="PF00512">
    <property type="entry name" value="HisKA"/>
    <property type="match status" value="1"/>
</dbReference>
<dbReference type="PANTHER" id="PTHR45436">
    <property type="entry name" value="SENSOR HISTIDINE KINASE YKOH"/>
    <property type="match status" value="1"/>
</dbReference>
<dbReference type="InterPro" id="IPR003594">
    <property type="entry name" value="HATPase_dom"/>
</dbReference>
<dbReference type="Proteomes" id="UP000618382">
    <property type="component" value="Unassembled WGS sequence"/>
</dbReference>
<evidence type="ECO:0000256" key="6">
    <source>
        <dbReference type="ARBA" id="ARBA00022692"/>
    </source>
</evidence>
<dbReference type="InterPro" id="IPR003661">
    <property type="entry name" value="HisK_dim/P_dom"/>
</dbReference>
<dbReference type="PROSITE" id="PS50109">
    <property type="entry name" value="HIS_KIN"/>
    <property type="match status" value="1"/>
</dbReference>
<evidence type="ECO:0000313" key="18">
    <source>
        <dbReference type="Proteomes" id="UP000618382"/>
    </source>
</evidence>
<feature type="domain" description="HAMP" evidence="14">
    <location>
        <begin position="221"/>
        <end position="273"/>
    </location>
</feature>
<organism evidence="16 17">
    <name type="scientific">Cellulomonas oligotrophica</name>
    <dbReference type="NCBI Taxonomy" id="931536"/>
    <lineage>
        <taxon>Bacteria</taxon>
        <taxon>Bacillati</taxon>
        <taxon>Actinomycetota</taxon>
        <taxon>Actinomycetes</taxon>
        <taxon>Micrococcales</taxon>
        <taxon>Cellulomonadaceae</taxon>
        <taxon>Cellulomonas</taxon>
    </lineage>
</organism>
<dbReference type="CDD" id="cd06225">
    <property type="entry name" value="HAMP"/>
    <property type="match status" value="1"/>
</dbReference>
<dbReference type="InterPro" id="IPR050428">
    <property type="entry name" value="TCS_sensor_his_kinase"/>
</dbReference>
<evidence type="ECO:0000256" key="7">
    <source>
        <dbReference type="ARBA" id="ARBA00022777"/>
    </source>
</evidence>
<evidence type="ECO:0000256" key="5">
    <source>
        <dbReference type="ARBA" id="ARBA00022679"/>
    </source>
</evidence>
<evidence type="ECO:0000256" key="3">
    <source>
        <dbReference type="ARBA" id="ARBA00012438"/>
    </source>
</evidence>
<dbReference type="Proteomes" id="UP000577956">
    <property type="component" value="Unassembled WGS sequence"/>
</dbReference>
<evidence type="ECO:0000256" key="9">
    <source>
        <dbReference type="ARBA" id="ARBA00023012"/>
    </source>
</evidence>
<dbReference type="SMART" id="SM00304">
    <property type="entry name" value="HAMP"/>
    <property type="match status" value="1"/>
</dbReference>
<dbReference type="InterPro" id="IPR036890">
    <property type="entry name" value="HATPase_C_sf"/>
</dbReference>
<evidence type="ECO:0000256" key="1">
    <source>
        <dbReference type="ARBA" id="ARBA00000085"/>
    </source>
</evidence>
<dbReference type="Gene3D" id="3.30.565.10">
    <property type="entry name" value="Histidine kinase-like ATPase, C-terminal domain"/>
    <property type="match status" value="1"/>
</dbReference>
<feature type="transmembrane region" description="Helical" evidence="12">
    <location>
        <begin position="201"/>
        <end position="220"/>
    </location>
</feature>
<dbReference type="AlphaFoldDB" id="A0A7Y9FH94"/>
<reference evidence="16 17" key="1">
    <citation type="submission" date="2020-07" db="EMBL/GenBank/DDBJ databases">
        <title>Sequencing the genomes of 1000 actinobacteria strains.</title>
        <authorList>
            <person name="Klenk H.-P."/>
        </authorList>
    </citation>
    <scope>NUCLEOTIDE SEQUENCE [LARGE SCALE GENOMIC DNA]</scope>
    <source>
        <strain evidence="16 17">DSM 24482</strain>
    </source>
</reference>
<name>A0A7Y9FH94_9CELL</name>
<evidence type="ECO:0000313" key="15">
    <source>
        <dbReference type="EMBL" id="GIG32187.1"/>
    </source>
</evidence>
<feature type="transmembrane region" description="Helical" evidence="12">
    <location>
        <begin position="32"/>
        <end position="54"/>
    </location>
</feature>
<sequence>MTTAEPTQAVPVVRPVPPAPPAGRTVTVRVRILGAVLVATAAALALSGGVAALLSGVRTDERIDDELRRATEQVRVLAAEGVDPRTGGPFTSAREVVRLAMSRTVPSRHEGMVGLVDGRVTDVAADSVLLRPEDDAALVARLAATDPAAGARLVTVPGTLTDWRVAVVPVVAAGPQDAAVLVLAWDRTAERRELGTVFTTYAWVAAAATLLVGVVGWLVAGRLLRPIRLLGRTAQQITDTDQTARLPVRGNDDVAELTRAFNAMLDRIEDAVGAQRALLDDVGHELRTPLTVVRGHLELMDTSDAADAEETRALALDEIDRMGRLVEDLMTLATVGSGEFVRFAPHDAGALTDTVSGNVRPLGARRWGVQERAEGEVLVDAQRLTQAWLQLAANAVKFSDDGSTVLLGSRVRDGWLELWVTDEGVGIAPGDLDRVFDRFARADEDEARPGAGLGLAIVSAIAHAHGGDVGVRSVRGEGSTFTVRVPVDGPAPQSPTDDAPGGTP</sequence>
<keyword evidence="18" id="KW-1185">Reference proteome</keyword>
<evidence type="ECO:0000256" key="10">
    <source>
        <dbReference type="ARBA" id="ARBA00023136"/>
    </source>
</evidence>
<keyword evidence="4" id="KW-0597">Phosphoprotein</keyword>
<dbReference type="SUPFAM" id="SSF158472">
    <property type="entry name" value="HAMP domain-like"/>
    <property type="match status" value="1"/>
</dbReference>
<evidence type="ECO:0000256" key="2">
    <source>
        <dbReference type="ARBA" id="ARBA00004236"/>
    </source>
</evidence>
<feature type="domain" description="Histidine kinase" evidence="13">
    <location>
        <begin position="281"/>
        <end position="489"/>
    </location>
</feature>
<dbReference type="Gene3D" id="6.10.340.10">
    <property type="match status" value="1"/>
</dbReference>
<gene>
    <name evidence="16" type="ORF">BKA21_002576</name>
    <name evidence="15" type="ORF">Col01nite_13460</name>
</gene>
<evidence type="ECO:0000259" key="14">
    <source>
        <dbReference type="PROSITE" id="PS50885"/>
    </source>
</evidence>
<evidence type="ECO:0000256" key="11">
    <source>
        <dbReference type="SAM" id="MobiDB-lite"/>
    </source>
</evidence>
<dbReference type="Pfam" id="PF00672">
    <property type="entry name" value="HAMP"/>
    <property type="match status" value="1"/>
</dbReference>
<dbReference type="InterPro" id="IPR003660">
    <property type="entry name" value="HAMP_dom"/>
</dbReference>
<evidence type="ECO:0000313" key="16">
    <source>
        <dbReference type="EMBL" id="NYD87027.1"/>
    </source>
</evidence>
<dbReference type="InterPro" id="IPR036097">
    <property type="entry name" value="HisK_dim/P_sf"/>
</dbReference>
<dbReference type="GO" id="GO:0000155">
    <property type="term" value="F:phosphorelay sensor kinase activity"/>
    <property type="evidence" value="ECO:0007669"/>
    <property type="project" value="InterPro"/>
</dbReference>
<evidence type="ECO:0000256" key="8">
    <source>
        <dbReference type="ARBA" id="ARBA00022989"/>
    </source>
</evidence>
<dbReference type="SUPFAM" id="SSF47384">
    <property type="entry name" value="Homodimeric domain of signal transducing histidine kinase"/>
    <property type="match status" value="1"/>
</dbReference>
<keyword evidence="9" id="KW-0902">Two-component regulatory system</keyword>
<dbReference type="Gene3D" id="1.10.287.130">
    <property type="match status" value="1"/>
</dbReference>
<keyword evidence="6 12" id="KW-0812">Transmembrane</keyword>
<keyword evidence="10 12" id="KW-0472">Membrane</keyword>
<dbReference type="CDD" id="cd00075">
    <property type="entry name" value="HATPase"/>
    <property type="match status" value="1"/>
</dbReference>
<dbReference type="GO" id="GO:0005886">
    <property type="term" value="C:plasma membrane"/>
    <property type="evidence" value="ECO:0007669"/>
    <property type="project" value="UniProtKB-SubCell"/>
</dbReference>